<name>A0A0S4L892_9BACT</name>
<feature type="compositionally biased region" description="Polar residues" evidence="1">
    <location>
        <begin position="129"/>
        <end position="138"/>
    </location>
</feature>
<feature type="signal peptide" evidence="2">
    <location>
        <begin position="1"/>
        <end position="25"/>
    </location>
</feature>
<gene>
    <name evidence="3" type="ORF">COMA2_140061</name>
</gene>
<proteinExistence type="predicted"/>
<protein>
    <submittedName>
        <fullName evidence="3">Uncharacterized protein</fullName>
    </submittedName>
</protein>
<evidence type="ECO:0000256" key="1">
    <source>
        <dbReference type="SAM" id="MobiDB-lite"/>
    </source>
</evidence>
<feature type="region of interest" description="Disordered" evidence="1">
    <location>
        <begin position="55"/>
        <end position="138"/>
    </location>
</feature>
<organism evidence="3 4">
    <name type="scientific">Candidatus Nitrospira nitrificans</name>
    <dbReference type="NCBI Taxonomy" id="1742973"/>
    <lineage>
        <taxon>Bacteria</taxon>
        <taxon>Pseudomonadati</taxon>
        <taxon>Nitrospirota</taxon>
        <taxon>Nitrospiria</taxon>
        <taxon>Nitrospirales</taxon>
        <taxon>Nitrospiraceae</taxon>
        <taxon>Nitrospira</taxon>
    </lineage>
</organism>
<accession>A0A0S4L892</accession>
<sequence>MKHTYFNTCLLWTGVWLAAPVFASAAGLPHTGEGWSIGSPLIHKVQSTYYGSTGTLRDRLAGPGFDEPNPSEKNKEVREEKSQDDHGLTPSPDIFPSVHGHTGRDRSSLSDPSVRGLSEMDRGGFAPTGSYTGTERRP</sequence>
<keyword evidence="2" id="KW-0732">Signal</keyword>
<dbReference type="AlphaFoldDB" id="A0A0S4L892"/>
<dbReference type="Proteomes" id="UP000198736">
    <property type="component" value="Unassembled WGS sequence"/>
</dbReference>
<reference evidence="4" key="1">
    <citation type="submission" date="2015-10" db="EMBL/GenBank/DDBJ databases">
        <authorList>
            <person name="Luecker S."/>
            <person name="Luecker S."/>
        </authorList>
    </citation>
    <scope>NUCLEOTIDE SEQUENCE [LARGE SCALE GENOMIC DNA]</scope>
</reference>
<evidence type="ECO:0000256" key="2">
    <source>
        <dbReference type="SAM" id="SignalP"/>
    </source>
</evidence>
<feature type="compositionally biased region" description="Basic and acidic residues" evidence="1">
    <location>
        <begin position="70"/>
        <end position="87"/>
    </location>
</feature>
<evidence type="ECO:0000313" key="4">
    <source>
        <dbReference type="Proteomes" id="UP000198736"/>
    </source>
</evidence>
<dbReference type="EMBL" id="CZPZ01000006">
    <property type="protein sequence ID" value="CUS33749.1"/>
    <property type="molecule type" value="Genomic_DNA"/>
</dbReference>
<feature type="chain" id="PRO_5006623740" evidence="2">
    <location>
        <begin position="26"/>
        <end position="138"/>
    </location>
</feature>
<evidence type="ECO:0000313" key="3">
    <source>
        <dbReference type="EMBL" id="CUS33749.1"/>
    </source>
</evidence>
<keyword evidence="4" id="KW-1185">Reference proteome</keyword>